<reference evidence="1 2" key="2">
    <citation type="journal article" date="2022" name="Mol. Ecol. Resour.">
        <title>The genomes of chicory, endive, great burdock and yacon provide insights into Asteraceae paleo-polyploidization history and plant inulin production.</title>
        <authorList>
            <person name="Fan W."/>
            <person name="Wang S."/>
            <person name="Wang H."/>
            <person name="Wang A."/>
            <person name="Jiang F."/>
            <person name="Liu H."/>
            <person name="Zhao H."/>
            <person name="Xu D."/>
            <person name="Zhang Y."/>
        </authorList>
    </citation>
    <scope>NUCLEOTIDE SEQUENCE [LARGE SCALE GENOMIC DNA]</scope>
    <source>
        <strain evidence="2">cv. Niubang</strain>
    </source>
</reference>
<dbReference type="EMBL" id="CM042060">
    <property type="protein sequence ID" value="KAI3677820.1"/>
    <property type="molecule type" value="Genomic_DNA"/>
</dbReference>
<name>A0ACB8Y319_ARCLA</name>
<dbReference type="Proteomes" id="UP001055879">
    <property type="component" value="Linkage Group LG14"/>
</dbReference>
<gene>
    <name evidence="1" type="ORF">L6452_37090</name>
</gene>
<comment type="caution">
    <text evidence="1">The sequence shown here is derived from an EMBL/GenBank/DDBJ whole genome shotgun (WGS) entry which is preliminary data.</text>
</comment>
<protein>
    <submittedName>
        <fullName evidence="1">Uncharacterized protein</fullName>
    </submittedName>
</protein>
<proteinExistence type="predicted"/>
<sequence>MWINKRKEILAGNWKTLIHITNLLNIIRLFRIRASKAHRILSEKPAFISCKSKDQPIVEIFKYQVESIMNGNPNVQEWRERKRQ</sequence>
<organism evidence="1 2">
    <name type="scientific">Arctium lappa</name>
    <name type="common">Greater burdock</name>
    <name type="synonym">Lappa major</name>
    <dbReference type="NCBI Taxonomy" id="4217"/>
    <lineage>
        <taxon>Eukaryota</taxon>
        <taxon>Viridiplantae</taxon>
        <taxon>Streptophyta</taxon>
        <taxon>Embryophyta</taxon>
        <taxon>Tracheophyta</taxon>
        <taxon>Spermatophyta</taxon>
        <taxon>Magnoliopsida</taxon>
        <taxon>eudicotyledons</taxon>
        <taxon>Gunneridae</taxon>
        <taxon>Pentapetalae</taxon>
        <taxon>asterids</taxon>
        <taxon>campanulids</taxon>
        <taxon>Asterales</taxon>
        <taxon>Asteraceae</taxon>
        <taxon>Carduoideae</taxon>
        <taxon>Cardueae</taxon>
        <taxon>Arctiinae</taxon>
        <taxon>Arctium</taxon>
    </lineage>
</organism>
<reference evidence="2" key="1">
    <citation type="journal article" date="2022" name="Mol. Ecol. Resour.">
        <title>The genomes of chicory, endive, great burdock and yacon provide insights into Asteraceae palaeo-polyploidization history and plant inulin production.</title>
        <authorList>
            <person name="Fan W."/>
            <person name="Wang S."/>
            <person name="Wang H."/>
            <person name="Wang A."/>
            <person name="Jiang F."/>
            <person name="Liu H."/>
            <person name="Zhao H."/>
            <person name="Xu D."/>
            <person name="Zhang Y."/>
        </authorList>
    </citation>
    <scope>NUCLEOTIDE SEQUENCE [LARGE SCALE GENOMIC DNA]</scope>
    <source>
        <strain evidence="2">cv. Niubang</strain>
    </source>
</reference>
<evidence type="ECO:0000313" key="2">
    <source>
        <dbReference type="Proteomes" id="UP001055879"/>
    </source>
</evidence>
<accession>A0ACB8Y319</accession>
<keyword evidence="2" id="KW-1185">Reference proteome</keyword>
<evidence type="ECO:0000313" key="1">
    <source>
        <dbReference type="EMBL" id="KAI3677820.1"/>
    </source>
</evidence>